<evidence type="ECO:0000256" key="8">
    <source>
        <dbReference type="SAM" id="MobiDB-lite"/>
    </source>
</evidence>
<dbReference type="InterPro" id="IPR001487">
    <property type="entry name" value="Bromodomain"/>
</dbReference>
<dbReference type="OrthoDB" id="21648at2759"/>
<dbReference type="PANTHER" id="PTHR22881">
    <property type="entry name" value="BROMODOMAIN CONTAINING PROTEIN"/>
    <property type="match status" value="1"/>
</dbReference>
<keyword evidence="4" id="KW-0804">Transcription</keyword>
<keyword evidence="5" id="KW-0539">Nucleus</keyword>
<protein>
    <submittedName>
        <fullName evidence="10">Bromodomain-containing protein 7</fullName>
    </submittedName>
</protein>
<evidence type="ECO:0000256" key="6">
    <source>
        <dbReference type="PROSITE-ProRule" id="PRU00035"/>
    </source>
</evidence>
<evidence type="ECO:0000256" key="4">
    <source>
        <dbReference type="ARBA" id="ARBA00023163"/>
    </source>
</evidence>
<accession>A0A0M9A3N5</accession>
<evidence type="ECO:0000259" key="9">
    <source>
        <dbReference type="PROSITE" id="PS50014"/>
    </source>
</evidence>
<evidence type="ECO:0000256" key="1">
    <source>
        <dbReference type="ARBA" id="ARBA00004123"/>
    </source>
</evidence>
<keyword evidence="2" id="KW-0805">Transcription regulation</keyword>
<dbReference type="InterPro" id="IPR021900">
    <property type="entry name" value="DUF3512"/>
</dbReference>
<dbReference type="PANTHER" id="PTHR22881:SF27">
    <property type="entry name" value="BROMODOMAIN CONTAINING 7_9"/>
    <property type="match status" value="1"/>
</dbReference>
<evidence type="ECO:0000313" key="11">
    <source>
        <dbReference type="Proteomes" id="UP000053105"/>
    </source>
</evidence>
<dbReference type="Gene3D" id="1.25.40.10">
    <property type="entry name" value="Tetratricopeptide repeat domain"/>
    <property type="match status" value="1"/>
</dbReference>
<dbReference type="InterPro" id="IPR011990">
    <property type="entry name" value="TPR-like_helical_dom_sf"/>
</dbReference>
<dbReference type="PRINTS" id="PR00503">
    <property type="entry name" value="BROMODOMAIN"/>
</dbReference>
<dbReference type="STRING" id="166423.A0A0M9A3N5"/>
<keyword evidence="11" id="KW-1185">Reference proteome</keyword>
<proteinExistence type="predicted"/>
<dbReference type="SUPFAM" id="SSF47370">
    <property type="entry name" value="Bromodomain"/>
    <property type="match status" value="1"/>
</dbReference>
<feature type="region of interest" description="Disordered" evidence="8">
    <location>
        <begin position="415"/>
        <end position="449"/>
    </location>
</feature>
<feature type="region of interest" description="Disordered" evidence="8">
    <location>
        <begin position="78"/>
        <end position="97"/>
    </location>
</feature>
<dbReference type="InterPro" id="IPR051831">
    <property type="entry name" value="Bromodomain_contain_prot"/>
</dbReference>
<dbReference type="EMBL" id="KQ435767">
    <property type="protein sequence ID" value="KOX75303.1"/>
    <property type="molecule type" value="Genomic_DNA"/>
</dbReference>
<feature type="compositionally biased region" description="Basic residues" evidence="8">
    <location>
        <begin position="79"/>
        <end position="88"/>
    </location>
</feature>
<feature type="region of interest" description="Disordered" evidence="8">
    <location>
        <begin position="192"/>
        <end position="275"/>
    </location>
</feature>
<keyword evidence="7" id="KW-0175">Coiled coil</keyword>
<name>A0A0M9A3N5_9HYME</name>
<reference evidence="10 11" key="1">
    <citation type="submission" date="2015-07" db="EMBL/GenBank/DDBJ databases">
        <title>The genome of Melipona quadrifasciata.</title>
        <authorList>
            <person name="Pan H."/>
            <person name="Kapheim K."/>
        </authorList>
    </citation>
    <scope>NUCLEOTIDE SEQUENCE [LARGE SCALE GENOMIC DNA]</scope>
    <source>
        <strain evidence="10">0111107301</strain>
        <tissue evidence="10">Whole body</tissue>
    </source>
</reference>
<dbReference type="InterPro" id="IPR036427">
    <property type="entry name" value="Bromodomain-like_sf"/>
</dbReference>
<dbReference type="GO" id="GO:0006357">
    <property type="term" value="P:regulation of transcription by RNA polymerase II"/>
    <property type="evidence" value="ECO:0007669"/>
    <property type="project" value="TreeGrafter"/>
</dbReference>
<evidence type="ECO:0000256" key="5">
    <source>
        <dbReference type="ARBA" id="ARBA00023242"/>
    </source>
</evidence>
<dbReference type="Pfam" id="PF00439">
    <property type="entry name" value="Bromodomain"/>
    <property type="match status" value="1"/>
</dbReference>
<dbReference type="GO" id="GO:0005634">
    <property type="term" value="C:nucleus"/>
    <property type="evidence" value="ECO:0007669"/>
    <property type="project" value="UniProtKB-SubCell"/>
</dbReference>
<dbReference type="Pfam" id="PF12024">
    <property type="entry name" value="DUF3512"/>
    <property type="match status" value="1"/>
</dbReference>
<gene>
    <name evidence="10" type="ORF">WN51_14257</name>
</gene>
<sequence length="1488" mass="171275">MEPFDATLLPAMAVEHGRHDHDRDTHVYVQFTRAVPIVKLPAVRKRLSPIKLHAQCFVGSSAYADIDKALWADVQTMGSKKHKKHKRERHEGENRGAESDTVKLLHFNHLVPWLLCIMASRRPYAFALQEGYYTTTDKPPTLKLILKVGGSSGTPEYESPSQAAMLSQHLGVYQQQLGLNCSVTQESEYDRYVGHKKLKKKKKKKDKRHKHHHKDKKRRREESSQESVGDADESLTEIPKKIPNHQLLPPRPPSTGEHRVGVTSHNISSLSPHREPRTCVLRKIAERTPLQRLLEHLLRSMEKRDPQQFFAWPVTDSIAPGYSQIITNPMDFSTIKQKIDDNSYQNLNEFVEDFKLMCDNATTYNHPDTIYYKAAKKLLPVGLKMVTPEKLRQLRPVLTYMQDISKEELGFELGMEDLNNPDAPVTEEQIEREREQEERNEEAEELRKENQRKMRLANLGKFEAIPDDMTPEEILKQARGAAKAASDKLTLKRLNSKMGFLRQKKDGTTSLQIIVPGDGVIPGTNQRPVSLVQLIGKLNHGTGALAGFREDRRNMSKPVKPLYYGAFGSYAPSYDSTFANLTKEETDLVYQTYGDETAVQYAESILDFAKDCDYTLTMVDDLLDILTGGDHRKTKKFLEEKRRLKEEEEKIKHLLEKPMQDVNRNVPALDGVKVDIDQLKTLSELGIDVHFLENMEEELKLNEENEERAALQTRLDDTSQMLGRLKQVQHERLSAPPPAHLSNVPKPSEAEVVIADKITDNLTEIAKKLPPSAIAPVDGLRRAMGIAPLGGPEPMEVEPITHNPTIVAENNLLSQTNSNQVPSNLLPDPSPIQNTNLLSPTSQQNQPINIVNTNQPPIQIQIGMTHSQTPPSLLSTSETSAVPDLESELREFLESDPTLGHSPLHDDKTLEDILSERESSFSTLNEKMKPRGATTGPEFHKAEYKRKLNEYCQNHSPAISRKVLEATIVDTLQGSNAESELTDFLGFGAIELIQYVIENRACIVASNSYGLVTPQFDEERQRWKCLQKVDRRLNKVAAKRERKRRMQRKGGCIEEEQSKFKVNDLKARAEAEFKRLQFLFSHIYLGYLAHDNAFLQHLYENPEKLESPNKETTELLRNLIARNYRRAVRRQNVLRMRRPLYVMMFKRKRLPPGHKRTLDEEKKLWRNIIVIEANFLLHRLHEIRMRRDYIRFFGMVDRVKDKFDSYSLKKFPAKKKCLNAVYNMVAWAYIDTRDLSKIQSRKLRRIYLKHHLGIRVAELPRDSDIGWIRVSDRKKALKNYRRRLAMASEPLELAWLFHELSRYLIDIRRYDLARFYSKKARDMGQEAGNEQWVLNCQHLFIRIEINQNYRNEAKEAALLALSISKKLGLDFLVDFYKSAIEVIDDIDMEKLLAFDAIAVRQQLILNLMPDDMKAEVDFLWRRMDAIPADRRLSVMPGCKPLDCKLPCKRKTILPGPPRDPEKQARKALLKQFELSKERPGFVDFDEYE</sequence>
<dbReference type="SMART" id="SM00297">
    <property type="entry name" value="BROMO"/>
    <property type="match status" value="1"/>
</dbReference>
<feature type="compositionally biased region" description="Basic residues" evidence="8">
    <location>
        <begin position="194"/>
        <end position="219"/>
    </location>
</feature>
<evidence type="ECO:0000256" key="3">
    <source>
        <dbReference type="ARBA" id="ARBA00023117"/>
    </source>
</evidence>
<dbReference type="PROSITE" id="PS50014">
    <property type="entry name" value="BROMODOMAIN_2"/>
    <property type="match status" value="1"/>
</dbReference>
<feature type="domain" description="Bromo" evidence="9">
    <location>
        <begin position="302"/>
        <end position="372"/>
    </location>
</feature>
<comment type="subcellular location">
    <subcellularLocation>
        <location evidence="1">Nucleus</location>
    </subcellularLocation>
</comment>
<dbReference type="CDD" id="cd05513">
    <property type="entry name" value="Bromo_brd7_like"/>
    <property type="match status" value="1"/>
</dbReference>
<evidence type="ECO:0000313" key="10">
    <source>
        <dbReference type="EMBL" id="KOX75303.1"/>
    </source>
</evidence>
<dbReference type="Gene3D" id="1.20.920.10">
    <property type="entry name" value="Bromodomain-like"/>
    <property type="match status" value="1"/>
</dbReference>
<feature type="coiled-coil region" evidence="7">
    <location>
        <begin position="689"/>
        <end position="721"/>
    </location>
</feature>
<evidence type="ECO:0000256" key="2">
    <source>
        <dbReference type="ARBA" id="ARBA00023015"/>
    </source>
</evidence>
<keyword evidence="3 6" id="KW-0103">Bromodomain</keyword>
<evidence type="ECO:0000256" key="7">
    <source>
        <dbReference type="SAM" id="Coils"/>
    </source>
</evidence>
<organism evidence="10 11">
    <name type="scientific">Melipona quadrifasciata</name>
    <dbReference type="NCBI Taxonomy" id="166423"/>
    <lineage>
        <taxon>Eukaryota</taxon>
        <taxon>Metazoa</taxon>
        <taxon>Ecdysozoa</taxon>
        <taxon>Arthropoda</taxon>
        <taxon>Hexapoda</taxon>
        <taxon>Insecta</taxon>
        <taxon>Pterygota</taxon>
        <taxon>Neoptera</taxon>
        <taxon>Endopterygota</taxon>
        <taxon>Hymenoptera</taxon>
        <taxon>Apocrita</taxon>
        <taxon>Aculeata</taxon>
        <taxon>Apoidea</taxon>
        <taxon>Anthophila</taxon>
        <taxon>Apidae</taxon>
        <taxon>Melipona</taxon>
    </lineage>
</organism>
<dbReference type="Proteomes" id="UP000053105">
    <property type="component" value="Unassembled WGS sequence"/>
</dbReference>